<feature type="domain" description="6-phosphofructo-2-kinase" evidence="5">
    <location>
        <begin position="49"/>
        <end position="263"/>
    </location>
</feature>
<gene>
    <name evidence="6" type="ORF">BWQ96_08501</name>
</gene>
<keyword evidence="2" id="KW-0067">ATP-binding</keyword>
<dbReference type="Gene3D" id="3.40.50.300">
    <property type="entry name" value="P-loop containing nucleotide triphosphate hydrolases"/>
    <property type="match status" value="1"/>
</dbReference>
<dbReference type="OrthoDB" id="267323at2759"/>
<dbReference type="Pfam" id="PF00300">
    <property type="entry name" value="His_Phos_1"/>
    <property type="match status" value="1"/>
</dbReference>
<keyword evidence="6" id="KW-0418">Kinase</keyword>
<dbReference type="PRINTS" id="PR00991">
    <property type="entry name" value="6PFRUCTKNASE"/>
</dbReference>
<dbReference type="CDD" id="cd07067">
    <property type="entry name" value="HP_PGM_like"/>
    <property type="match status" value="1"/>
</dbReference>
<feature type="region of interest" description="Disordered" evidence="4">
    <location>
        <begin position="456"/>
        <end position="503"/>
    </location>
</feature>
<dbReference type="PROSITE" id="PS00175">
    <property type="entry name" value="PG_MUTASE"/>
    <property type="match status" value="1"/>
</dbReference>
<organism evidence="6 7">
    <name type="scientific">Gracilariopsis chorda</name>
    <dbReference type="NCBI Taxonomy" id="448386"/>
    <lineage>
        <taxon>Eukaryota</taxon>
        <taxon>Rhodophyta</taxon>
        <taxon>Florideophyceae</taxon>
        <taxon>Rhodymeniophycidae</taxon>
        <taxon>Gracilariales</taxon>
        <taxon>Gracilariaceae</taxon>
        <taxon>Gracilariopsis</taxon>
    </lineage>
</organism>
<dbReference type="GO" id="GO:0005829">
    <property type="term" value="C:cytosol"/>
    <property type="evidence" value="ECO:0007669"/>
    <property type="project" value="TreeGrafter"/>
</dbReference>
<dbReference type="InterPro" id="IPR003094">
    <property type="entry name" value="6Pfruct_kin"/>
</dbReference>
<dbReference type="PIRSF" id="PIRSF000709">
    <property type="entry name" value="6PFK_2-Ptase"/>
    <property type="match status" value="1"/>
</dbReference>
<keyword evidence="6" id="KW-0808">Transferase</keyword>
<dbReference type="InterPro" id="IPR013078">
    <property type="entry name" value="His_Pase_superF_clade-1"/>
</dbReference>
<dbReference type="GO" id="GO:0004331">
    <property type="term" value="F:fructose-2,6-bisphosphate 2-phosphatase activity"/>
    <property type="evidence" value="ECO:0007669"/>
    <property type="project" value="TreeGrafter"/>
</dbReference>
<evidence type="ECO:0000313" key="6">
    <source>
        <dbReference type="EMBL" id="PXF41780.1"/>
    </source>
</evidence>
<evidence type="ECO:0000256" key="2">
    <source>
        <dbReference type="ARBA" id="ARBA00022840"/>
    </source>
</evidence>
<dbReference type="GO" id="GO:0003873">
    <property type="term" value="F:6-phosphofructo-2-kinase activity"/>
    <property type="evidence" value="ECO:0007669"/>
    <property type="project" value="InterPro"/>
</dbReference>
<dbReference type="SUPFAM" id="SSF52540">
    <property type="entry name" value="P-loop containing nucleoside triphosphate hydrolases"/>
    <property type="match status" value="1"/>
</dbReference>
<evidence type="ECO:0000256" key="4">
    <source>
        <dbReference type="SAM" id="MobiDB-lite"/>
    </source>
</evidence>
<dbReference type="SMART" id="SM00855">
    <property type="entry name" value="PGAM"/>
    <property type="match status" value="1"/>
</dbReference>
<evidence type="ECO:0000313" key="7">
    <source>
        <dbReference type="Proteomes" id="UP000247409"/>
    </source>
</evidence>
<evidence type="ECO:0000256" key="3">
    <source>
        <dbReference type="PIRSR" id="PIRSR613078-2"/>
    </source>
</evidence>
<dbReference type="InterPro" id="IPR001345">
    <property type="entry name" value="PG/BPGM_mutase_AS"/>
</dbReference>
<dbReference type="FunFam" id="3.40.50.300:FF:000644">
    <property type="entry name" value="GpmB, Fructose-2,6-bisphosphatase"/>
    <property type="match status" value="1"/>
</dbReference>
<dbReference type="Gene3D" id="3.40.50.1240">
    <property type="entry name" value="Phosphoglycerate mutase-like"/>
    <property type="match status" value="1"/>
</dbReference>
<feature type="binding site" evidence="3">
    <location>
        <position position="324"/>
    </location>
    <ligand>
        <name>substrate</name>
    </ligand>
</feature>
<dbReference type="InterPro" id="IPR013079">
    <property type="entry name" value="6Phosfructo_kin"/>
</dbReference>
<dbReference type="PANTHER" id="PTHR10606:SF44">
    <property type="entry name" value="6-PHOSPHOFRUCTO 2-KINASE_FRUCTOSE 2,6-BISPHOSPHATASE LONG FORM"/>
    <property type="match status" value="1"/>
</dbReference>
<comment type="caution">
    <text evidence="6">The sequence shown here is derived from an EMBL/GenBank/DDBJ whole genome shotgun (WGS) entry which is preliminary data.</text>
</comment>
<reference evidence="6 7" key="1">
    <citation type="journal article" date="2018" name="Mol. Biol. Evol.">
        <title>Analysis of the draft genome of the red seaweed Gracilariopsis chorda provides insights into genome size evolution in Rhodophyta.</title>
        <authorList>
            <person name="Lee J."/>
            <person name="Yang E.C."/>
            <person name="Graf L."/>
            <person name="Yang J.H."/>
            <person name="Qiu H."/>
            <person name="Zel Zion U."/>
            <person name="Chan C.X."/>
            <person name="Stephens T.G."/>
            <person name="Weber A.P.M."/>
            <person name="Boo G.H."/>
            <person name="Boo S.M."/>
            <person name="Kim K.M."/>
            <person name="Shin Y."/>
            <person name="Jung M."/>
            <person name="Lee S.J."/>
            <person name="Yim H.S."/>
            <person name="Lee J.H."/>
            <person name="Bhattacharya D."/>
            <person name="Yoon H.S."/>
        </authorList>
    </citation>
    <scope>NUCLEOTIDE SEQUENCE [LARGE SCALE GENOMIC DNA]</scope>
    <source>
        <strain evidence="6 7">SKKU-2015</strain>
        <tissue evidence="6">Whole body</tissue>
    </source>
</reference>
<evidence type="ECO:0000256" key="1">
    <source>
        <dbReference type="ARBA" id="ARBA00022741"/>
    </source>
</evidence>
<dbReference type="FunFam" id="3.40.50.1240:FF:000006">
    <property type="entry name" value="6-phosphofructo-2-kinase/fructose-2, 6-bisphosphatase"/>
    <property type="match status" value="1"/>
</dbReference>
<proteinExistence type="predicted"/>
<dbReference type="GO" id="GO:0005524">
    <property type="term" value="F:ATP binding"/>
    <property type="evidence" value="ECO:0007669"/>
    <property type="project" value="UniProtKB-KW"/>
</dbReference>
<accession>A0A2V3IKX4</accession>
<protein>
    <submittedName>
        <fullName evidence="6">6-phosphofructo-2-kinase/fructose-2, 6-bisphosphatase 4</fullName>
    </submittedName>
</protein>
<dbReference type="InterPro" id="IPR029033">
    <property type="entry name" value="His_PPase_superfam"/>
</dbReference>
<dbReference type="EMBL" id="NBIV01000196">
    <property type="protein sequence ID" value="PXF41780.1"/>
    <property type="molecule type" value="Genomic_DNA"/>
</dbReference>
<dbReference type="Proteomes" id="UP000247409">
    <property type="component" value="Unassembled WGS sequence"/>
</dbReference>
<dbReference type="GO" id="GO:0006000">
    <property type="term" value="P:fructose metabolic process"/>
    <property type="evidence" value="ECO:0007669"/>
    <property type="project" value="InterPro"/>
</dbReference>
<dbReference type="PANTHER" id="PTHR10606">
    <property type="entry name" value="6-PHOSPHOFRUCTO-2-KINASE/FRUCTOSE-2,6-BISPHOSPHATASE"/>
    <property type="match status" value="1"/>
</dbReference>
<keyword evidence="7" id="KW-1185">Reference proteome</keyword>
<feature type="binding site" evidence="3">
    <location>
        <begin position="270"/>
        <end position="277"/>
    </location>
    <ligand>
        <name>substrate</name>
    </ligand>
</feature>
<evidence type="ECO:0000259" key="5">
    <source>
        <dbReference type="Pfam" id="PF01591"/>
    </source>
</evidence>
<dbReference type="SUPFAM" id="SSF53254">
    <property type="entry name" value="Phosphoglycerate mutase-like"/>
    <property type="match status" value="1"/>
</dbReference>
<dbReference type="InterPro" id="IPR027417">
    <property type="entry name" value="P-loop_NTPase"/>
</dbReference>
<dbReference type="GO" id="GO:0006003">
    <property type="term" value="P:fructose 2,6-bisphosphate metabolic process"/>
    <property type="evidence" value="ECO:0007669"/>
    <property type="project" value="InterPro"/>
</dbReference>
<name>A0A2V3IKX4_9FLOR</name>
<dbReference type="STRING" id="448386.A0A2V3IKX4"/>
<dbReference type="Pfam" id="PF01591">
    <property type="entry name" value="6PF2K"/>
    <property type="match status" value="1"/>
</dbReference>
<sequence>MSLHDDSLLREILKRAVSYDNVSAFAAMPNFGAYVDDQSPVPKPPNKYASSFATKKLCIVMVGLPARGKTHIARCLERYLSWLGFTAAVFNVGNYRRMILGATQTADFFNPDNAEGARARMELAIECMNDMVSWFARGGLVGIYDATNSTKKRRKMVKDRLEAAGVRVLFLESLCTDPAIVEKNIVETKLHSPDYKDKDPEEAAWDFKNRIRQYDKANETVEDSENCSYIKIVNVGRQIILNDIQGFAQGKIVSFLLNSHIMPRNIYLSRHGESEWNVTGQLGGDPDLTVRGRKYAKCLSTFIDSEFTKEGKELPLVWTSQLRRTRRTVEHIPTMNLCWRALNEIDAGVCEGMTYKSIAEQLPDIAHERKKDKLRYRYPGGESYMDVIYRLEPVILELERQRGPVLIVAHNAVVRAIYAYFMNKSQDECPYIDIPLHTVFKLTTRAYGAEEEVFPLEIEHTDQNRTPESGDSDGGNDTPDKKAADHVNGLAESVRNATISRRN</sequence>
<keyword evidence="1" id="KW-0547">Nucleotide-binding</keyword>
<dbReference type="AlphaFoldDB" id="A0A2V3IKX4"/>